<feature type="compositionally biased region" description="Low complexity" evidence="1">
    <location>
        <begin position="136"/>
        <end position="148"/>
    </location>
</feature>
<comment type="caution">
    <text evidence="3">The sequence shown here is derived from an EMBL/GenBank/DDBJ whole genome shotgun (WGS) entry which is preliminary data.</text>
</comment>
<proteinExistence type="predicted"/>
<feature type="region of interest" description="Disordered" evidence="1">
    <location>
        <begin position="60"/>
        <end position="173"/>
    </location>
</feature>
<organism evidence="3 4">
    <name type="scientific">Bradyrhizobium australiense</name>
    <dbReference type="NCBI Taxonomy" id="2721161"/>
    <lineage>
        <taxon>Bacteria</taxon>
        <taxon>Pseudomonadati</taxon>
        <taxon>Pseudomonadota</taxon>
        <taxon>Alphaproteobacteria</taxon>
        <taxon>Hyphomicrobiales</taxon>
        <taxon>Nitrobacteraceae</taxon>
        <taxon>Bradyrhizobium</taxon>
    </lineage>
</organism>
<accession>A0A7Y4LYJ0</accession>
<evidence type="ECO:0000256" key="1">
    <source>
        <dbReference type="SAM" id="MobiDB-lite"/>
    </source>
</evidence>
<evidence type="ECO:0000313" key="3">
    <source>
        <dbReference type="EMBL" id="NOJ43334.1"/>
    </source>
</evidence>
<evidence type="ECO:0000313" key="4">
    <source>
        <dbReference type="Proteomes" id="UP000544122"/>
    </source>
</evidence>
<dbReference type="RefSeq" id="WP_171582549.1">
    <property type="nucleotide sequence ID" value="NZ_JAAVLX010000010.1"/>
</dbReference>
<feature type="compositionally biased region" description="Basic and acidic residues" evidence="1">
    <location>
        <begin position="99"/>
        <end position="135"/>
    </location>
</feature>
<dbReference type="EMBL" id="JAAVLX010000010">
    <property type="protein sequence ID" value="NOJ43334.1"/>
    <property type="molecule type" value="Genomic_DNA"/>
</dbReference>
<name>A0A7Y4LYJ0_9BRAD</name>
<reference evidence="3 4" key="1">
    <citation type="submission" date="2020-03" db="EMBL/GenBank/DDBJ databases">
        <title>Bradyrhizobium diversity isolated from nodules of Indigofera sp.</title>
        <authorList>
            <person name="Klepa M."/>
            <person name="Helene L."/>
            <person name="Hungria M."/>
        </authorList>
    </citation>
    <scope>NUCLEOTIDE SEQUENCE [LARGE SCALE GENOMIC DNA]</scope>
    <source>
        <strain evidence="3 4">WSM 1791</strain>
    </source>
</reference>
<gene>
    <name evidence="3" type="ORF">HCN58_27855</name>
</gene>
<keyword evidence="2" id="KW-1133">Transmembrane helix</keyword>
<dbReference type="AlphaFoldDB" id="A0A7Y4LYJ0"/>
<dbReference type="Proteomes" id="UP000544122">
    <property type="component" value="Unassembled WGS sequence"/>
</dbReference>
<evidence type="ECO:0000256" key="2">
    <source>
        <dbReference type="SAM" id="Phobius"/>
    </source>
</evidence>
<keyword evidence="2" id="KW-0472">Membrane</keyword>
<protein>
    <submittedName>
        <fullName evidence="3">Uncharacterized protein</fullName>
    </submittedName>
</protein>
<sequence length="173" mass="18565">MQHVRIFFAGVGTTILLIGAGLAGGLMLAKTAMEPTAPTSNRFIASPSPPARVILPASAEAATPPEPSVASAPHQPGAIAPVPAAAPQVIQAKEVQQAPERDKQAERAERRKAEAEERERRERMADRKARREAARIAKQQHQQEQQQPRPQPGIVAFGGDYEQPRLGGGFFGN</sequence>
<feature type="compositionally biased region" description="Low complexity" evidence="1">
    <location>
        <begin position="60"/>
        <end position="92"/>
    </location>
</feature>
<feature type="transmembrane region" description="Helical" evidence="2">
    <location>
        <begin position="6"/>
        <end position="29"/>
    </location>
</feature>
<keyword evidence="4" id="KW-1185">Reference proteome</keyword>
<keyword evidence="2" id="KW-0812">Transmembrane</keyword>